<proteinExistence type="inferred from homology"/>
<name>A0ABW0HD49_9HYPH</name>
<feature type="domain" description="Amidohydrolase-related" evidence="3">
    <location>
        <begin position="74"/>
        <end position="444"/>
    </location>
</feature>
<sequence>MPHPIIMLQGPFMPMKAVSPQDCVIEAGWVLTEQDDQQQLLRDASIVVRGNEIVDIVKGRLRGWEVRVDASDCVVLPGFISGHPHTSISSPARGVIEGGRFMDRPVAMVEQLSDEQLDALTAYNIAEILKSGCTTFVEMSASIRHAESFVRVARAWGVRAYVSIMAPNGPRLFDIWYRDNDQVLFDSIPQTLREIEDARQFGLTLNETGGDLLRGQMGLHAVDTQTPETLKAAQRAAEELGNGIHIHVAQRIREVQACERLWGMRPVAWLESLGFFSQPVIAAHLYKMDPVLDPAILKRHNVNYVHCACMASMLHQASQPFPEALASGLNISLGIDQLSNDYMENIKLATLNGQLRTNLLQETSKVPMQRPRVEDAVRAATQGGGKMLRRNDLGKLVPGAKADLCAVDVTKPPHGGVGALPPEPLHHLLYSNGRNVRHVMTDGRLQVHFGQLVVADEKRVLAEGGEVSRKIWELLEVEKWFQTAPPPNSRG</sequence>
<comment type="caution">
    <text evidence="4">The sequence shown here is derived from an EMBL/GenBank/DDBJ whole genome shotgun (WGS) entry which is preliminary data.</text>
</comment>
<keyword evidence="2" id="KW-0378">Hydrolase</keyword>
<accession>A0ABW0HD49</accession>
<dbReference type="Proteomes" id="UP001596104">
    <property type="component" value="Unassembled WGS sequence"/>
</dbReference>
<dbReference type="SUPFAM" id="SSF51556">
    <property type="entry name" value="Metallo-dependent hydrolases"/>
    <property type="match status" value="1"/>
</dbReference>
<dbReference type="InterPro" id="IPR032466">
    <property type="entry name" value="Metal_Hydrolase"/>
</dbReference>
<dbReference type="PANTHER" id="PTHR43794:SF11">
    <property type="entry name" value="AMIDOHYDROLASE-RELATED DOMAIN-CONTAINING PROTEIN"/>
    <property type="match status" value="1"/>
</dbReference>
<dbReference type="InterPro" id="IPR011059">
    <property type="entry name" value="Metal-dep_hydrolase_composite"/>
</dbReference>
<evidence type="ECO:0000313" key="5">
    <source>
        <dbReference type="Proteomes" id="UP001596104"/>
    </source>
</evidence>
<dbReference type="Gene3D" id="2.30.40.10">
    <property type="entry name" value="Urease, subunit C, domain 1"/>
    <property type="match status" value="1"/>
</dbReference>
<protein>
    <submittedName>
        <fullName evidence="4">Amidohydrolase family protein</fullName>
    </submittedName>
</protein>
<evidence type="ECO:0000256" key="1">
    <source>
        <dbReference type="ARBA" id="ARBA00006745"/>
    </source>
</evidence>
<organism evidence="4 5">
    <name type="scientific">Bosea vestrisii</name>
    <dbReference type="NCBI Taxonomy" id="151416"/>
    <lineage>
        <taxon>Bacteria</taxon>
        <taxon>Pseudomonadati</taxon>
        <taxon>Pseudomonadota</taxon>
        <taxon>Alphaproteobacteria</taxon>
        <taxon>Hyphomicrobiales</taxon>
        <taxon>Boseaceae</taxon>
        <taxon>Bosea</taxon>
    </lineage>
</organism>
<evidence type="ECO:0000313" key="4">
    <source>
        <dbReference type="EMBL" id="MFC5394516.1"/>
    </source>
</evidence>
<dbReference type="SUPFAM" id="SSF51338">
    <property type="entry name" value="Composite domain of metallo-dependent hydrolases"/>
    <property type="match status" value="1"/>
</dbReference>
<dbReference type="Pfam" id="PF01979">
    <property type="entry name" value="Amidohydro_1"/>
    <property type="match status" value="1"/>
</dbReference>
<evidence type="ECO:0000259" key="3">
    <source>
        <dbReference type="Pfam" id="PF01979"/>
    </source>
</evidence>
<comment type="similarity">
    <text evidence="1">Belongs to the metallo-dependent hydrolases superfamily. ATZ/TRZ family.</text>
</comment>
<dbReference type="RefSeq" id="WP_377009870.1">
    <property type="nucleotide sequence ID" value="NZ_JBHSLV010000031.1"/>
</dbReference>
<dbReference type="InterPro" id="IPR006680">
    <property type="entry name" value="Amidohydro-rel"/>
</dbReference>
<gene>
    <name evidence="4" type="ORF">ACFPPC_17905</name>
</gene>
<dbReference type="Gene3D" id="3.20.20.140">
    <property type="entry name" value="Metal-dependent hydrolases"/>
    <property type="match status" value="1"/>
</dbReference>
<dbReference type="InterPro" id="IPR050287">
    <property type="entry name" value="MTA/SAH_deaminase"/>
</dbReference>
<keyword evidence="5" id="KW-1185">Reference proteome</keyword>
<dbReference type="PANTHER" id="PTHR43794">
    <property type="entry name" value="AMINOHYDROLASE SSNA-RELATED"/>
    <property type="match status" value="1"/>
</dbReference>
<reference evidence="5" key="1">
    <citation type="journal article" date="2019" name="Int. J. Syst. Evol. Microbiol.">
        <title>The Global Catalogue of Microorganisms (GCM) 10K type strain sequencing project: providing services to taxonomists for standard genome sequencing and annotation.</title>
        <authorList>
            <consortium name="The Broad Institute Genomics Platform"/>
            <consortium name="The Broad Institute Genome Sequencing Center for Infectious Disease"/>
            <person name="Wu L."/>
            <person name="Ma J."/>
        </authorList>
    </citation>
    <scope>NUCLEOTIDE SEQUENCE [LARGE SCALE GENOMIC DNA]</scope>
    <source>
        <strain evidence="5">CGMCC 1.16326</strain>
    </source>
</reference>
<evidence type="ECO:0000256" key="2">
    <source>
        <dbReference type="ARBA" id="ARBA00022801"/>
    </source>
</evidence>
<dbReference type="EMBL" id="JBHSLV010000031">
    <property type="protein sequence ID" value="MFC5394516.1"/>
    <property type="molecule type" value="Genomic_DNA"/>
</dbReference>